<evidence type="ECO:0000256" key="10">
    <source>
        <dbReference type="ARBA" id="ARBA00023319"/>
    </source>
</evidence>
<keyword evidence="5" id="KW-1133">Transmembrane helix</keyword>
<dbReference type="Ensembl" id="ENSSLDT00000015451.1">
    <property type="protein sequence ID" value="ENSSLDP00000014883.1"/>
    <property type="gene ID" value="ENSSLDG00000011877.1"/>
</dbReference>
<accession>A0A3B4XTV0</accession>
<keyword evidence="3" id="KW-0812">Transmembrane</keyword>
<keyword evidence="2" id="KW-1003">Cell membrane</keyword>
<feature type="domain" description="Ig-like" evidence="12">
    <location>
        <begin position="28"/>
        <end position="120"/>
    </location>
</feature>
<dbReference type="PANTHER" id="PTHR25466:SF3">
    <property type="entry name" value="PROGRAMMED CELL DEATH 1 LIGAND 1"/>
    <property type="match status" value="1"/>
</dbReference>
<dbReference type="GeneTree" id="ENSGT01150000289853"/>
<dbReference type="Gene3D" id="2.60.40.10">
    <property type="entry name" value="Immunoglobulins"/>
    <property type="match status" value="1"/>
</dbReference>
<evidence type="ECO:0000256" key="9">
    <source>
        <dbReference type="ARBA" id="ARBA00023180"/>
    </source>
</evidence>
<dbReference type="InterPro" id="IPR013783">
    <property type="entry name" value="Ig-like_fold"/>
</dbReference>
<evidence type="ECO:0000256" key="11">
    <source>
        <dbReference type="SAM" id="SignalP"/>
    </source>
</evidence>
<comment type="subcellular location">
    <subcellularLocation>
        <location evidence="1">Cell membrane</location>
        <topology evidence="1">Single-pass type I membrane protein</topology>
    </subcellularLocation>
</comment>
<keyword evidence="6" id="KW-0472">Membrane</keyword>
<keyword evidence="8" id="KW-0675">Receptor</keyword>
<evidence type="ECO:0000256" key="2">
    <source>
        <dbReference type="ARBA" id="ARBA00022475"/>
    </source>
</evidence>
<evidence type="ECO:0000256" key="7">
    <source>
        <dbReference type="ARBA" id="ARBA00023157"/>
    </source>
</evidence>
<evidence type="ECO:0000256" key="5">
    <source>
        <dbReference type="ARBA" id="ARBA00022989"/>
    </source>
</evidence>
<evidence type="ECO:0000256" key="4">
    <source>
        <dbReference type="ARBA" id="ARBA00022729"/>
    </source>
</evidence>
<evidence type="ECO:0000259" key="12">
    <source>
        <dbReference type="PROSITE" id="PS50835"/>
    </source>
</evidence>
<dbReference type="SMART" id="SM00409">
    <property type="entry name" value="IG"/>
    <property type="match status" value="1"/>
</dbReference>
<dbReference type="Pfam" id="PF07686">
    <property type="entry name" value="V-set"/>
    <property type="match status" value="1"/>
</dbReference>
<dbReference type="GO" id="GO:0006955">
    <property type="term" value="P:immune response"/>
    <property type="evidence" value="ECO:0007669"/>
    <property type="project" value="TreeGrafter"/>
</dbReference>
<dbReference type="InterPro" id="IPR003599">
    <property type="entry name" value="Ig_sub"/>
</dbReference>
<protein>
    <recommendedName>
        <fullName evidence="12">Ig-like domain-containing protein</fullName>
    </recommendedName>
</protein>
<dbReference type="InterPro" id="IPR013106">
    <property type="entry name" value="Ig_V-set"/>
</dbReference>
<sequence length="179" mass="20551">RWQILFLCILTKTRVFFQHAATVEVDAEAKSVVLPCSVTLEDRKDLSVVWRRKDLNPSVIHFKEQGRDDLDNQNQNYRGRTSVSDPLQENGLASLTLSEPRLNDSGTYTCIIRREGKDLHRTEVPLLVNGKEQNLTPQLLLQVRGQVTAVDTEVTLRSDRKHLCFLKLLLAHSFIRNFL</sequence>
<dbReference type="AlphaFoldDB" id="A0A3B4XTV0"/>
<evidence type="ECO:0000256" key="6">
    <source>
        <dbReference type="ARBA" id="ARBA00023136"/>
    </source>
</evidence>
<keyword evidence="14" id="KW-1185">Reference proteome</keyword>
<dbReference type="GO" id="GO:0007166">
    <property type="term" value="P:cell surface receptor signaling pathway"/>
    <property type="evidence" value="ECO:0007669"/>
    <property type="project" value="TreeGrafter"/>
</dbReference>
<reference evidence="13" key="2">
    <citation type="submission" date="2025-09" db="UniProtKB">
        <authorList>
            <consortium name="Ensembl"/>
        </authorList>
    </citation>
    <scope>IDENTIFICATION</scope>
</reference>
<evidence type="ECO:0000256" key="8">
    <source>
        <dbReference type="ARBA" id="ARBA00023170"/>
    </source>
</evidence>
<evidence type="ECO:0000313" key="14">
    <source>
        <dbReference type="Proteomes" id="UP000261360"/>
    </source>
</evidence>
<dbReference type="PROSITE" id="PS50835">
    <property type="entry name" value="IG_LIKE"/>
    <property type="match status" value="1"/>
</dbReference>
<dbReference type="InterPro" id="IPR007110">
    <property type="entry name" value="Ig-like_dom"/>
</dbReference>
<dbReference type="GO" id="GO:0031295">
    <property type="term" value="P:T cell costimulation"/>
    <property type="evidence" value="ECO:0007669"/>
    <property type="project" value="TreeGrafter"/>
</dbReference>
<dbReference type="Proteomes" id="UP000261360">
    <property type="component" value="Unplaced"/>
</dbReference>
<name>A0A3B4XTV0_SERLL</name>
<dbReference type="GO" id="GO:0042102">
    <property type="term" value="P:positive regulation of T cell proliferation"/>
    <property type="evidence" value="ECO:0007669"/>
    <property type="project" value="TreeGrafter"/>
</dbReference>
<keyword evidence="4 11" id="KW-0732">Signal</keyword>
<feature type="signal peptide" evidence="11">
    <location>
        <begin position="1"/>
        <end position="22"/>
    </location>
</feature>
<proteinExistence type="predicted"/>
<keyword evidence="7" id="KW-1015">Disulfide bond</keyword>
<dbReference type="GO" id="GO:0009897">
    <property type="term" value="C:external side of plasma membrane"/>
    <property type="evidence" value="ECO:0007669"/>
    <property type="project" value="TreeGrafter"/>
</dbReference>
<evidence type="ECO:0000256" key="3">
    <source>
        <dbReference type="ARBA" id="ARBA00022692"/>
    </source>
</evidence>
<keyword evidence="10" id="KW-0393">Immunoglobulin domain</keyword>
<reference evidence="13" key="1">
    <citation type="submission" date="2025-08" db="UniProtKB">
        <authorList>
            <consortium name="Ensembl"/>
        </authorList>
    </citation>
    <scope>IDENTIFICATION</scope>
</reference>
<dbReference type="InterPro" id="IPR036179">
    <property type="entry name" value="Ig-like_dom_sf"/>
</dbReference>
<organism evidence="13 14">
    <name type="scientific">Seriola lalandi dorsalis</name>
    <dbReference type="NCBI Taxonomy" id="1841481"/>
    <lineage>
        <taxon>Eukaryota</taxon>
        <taxon>Metazoa</taxon>
        <taxon>Chordata</taxon>
        <taxon>Craniata</taxon>
        <taxon>Vertebrata</taxon>
        <taxon>Euteleostomi</taxon>
        <taxon>Actinopterygii</taxon>
        <taxon>Neopterygii</taxon>
        <taxon>Teleostei</taxon>
        <taxon>Neoteleostei</taxon>
        <taxon>Acanthomorphata</taxon>
        <taxon>Carangaria</taxon>
        <taxon>Carangiformes</taxon>
        <taxon>Carangidae</taxon>
        <taxon>Seriola</taxon>
    </lineage>
</organism>
<evidence type="ECO:0000256" key="1">
    <source>
        <dbReference type="ARBA" id="ARBA00004251"/>
    </source>
</evidence>
<evidence type="ECO:0000313" key="13">
    <source>
        <dbReference type="Ensembl" id="ENSSLDP00000014883.1"/>
    </source>
</evidence>
<dbReference type="SUPFAM" id="SSF48726">
    <property type="entry name" value="Immunoglobulin"/>
    <property type="match status" value="1"/>
</dbReference>
<dbReference type="InterPro" id="IPR051713">
    <property type="entry name" value="T-cell_Activation_Regulation"/>
</dbReference>
<dbReference type="GO" id="GO:0071222">
    <property type="term" value="P:cellular response to lipopolysaccharide"/>
    <property type="evidence" value="ECO:0007669"/>
    <property type="project" value="TreeGrafter"/>
</dbReference>
<dbReference type="GO" id="GO:0042130">
    <property type="term" value="P:negative regulation of T cell proliferation"/>
    <property type="evidence" value="ECO:0007669"/>
    <property type="project" value="TreeGrafter"/>
</dbReference>
<feature type="chain" id="PRO_5017176311" description="Ig-like domain-containing protein" evidence="11">
    <location>
        <begin position="23"/>
        <end position="179"/>
    </location>
</feature>
<dbReference type="PANTHER" id="PTHR25466">
    <property type="entry name" value="T-LYMPHOCYTE ACTIVATION ANTIGEN"/>
    <property type="match status" value="1"/>
</dbReference>
<keyword evidence="9" id="KW-0325">Glycoprotein</keyword>
<dbReference type="SMART" id="SM00406">
    <property type="entry name" value="IGv"/>
    <property type="match status" value="1"/>
</dbReference>